<evidence type="ECO:0000259" key="4">
    <source>
        <dbReference type="Pfam" id="PF03443"/>
    </source>
</evidence>
<name>A0A409YZ61_9AGAR</name>
<sequence>MKVSGLVALAFASVAYGHTIFQKISVNGADQGQLKAIRAPTSNYPIQDVTDPDLACNKNIQFKDGNIINIPAGSRVGAWWGHIIGGAQVPNDTDNPIAPSHKGPVTVYLSKVDDAVSTGTNGLKWFKIAEDGLDTSNGLWGVDHMIQNDGPVTVYLSKVDDAVSTGTNGLKWFKIAEDGLDTSNGLWGVDHMIQNDGWQYFDMPTCVAPGQYLMRVELLALHSAYAAGGAQFYVECAQINVTGTGTNTGTDLVTFPGAYSANDPGILISIYDAKGVPNNSLKPYSIPGPKVLQC</sequence>
<dbReference type="Proteomes" id="UP000284842">
    <property type="component" value="Unassembled WGS sequence"/>
</dbReference>
<comment type="function">
    <text evidence="2">Lytic polysaccharide monooxygenase (LMPO) that depolymerizes crystalline and amorphous polysaccharides via the oxidation of scissile alpha- or beta-(1-4)-glycosidic bonds, yielding C1 and/or C4 oxidation products. Catalysis by LPMOs requires the reduction of the active-site copper from Cu(II) to Cu(I) by a reducing agent and H(2)O(2) or O(2) as a cosubstrate.</text>
</comment>
<dbReference type="InParanoid" id="A0A409YZ61"/>
<feature type="signal peptide" evidence="3">
    <location>
        <begin position="1"/>
        <end position="17"/>
    </location>
</feature>
<accession>A0A409YZ61</accession>
<organism evidence="5 6">
    <name type="scientific">Panaeolus cyanescens</name>
    <dbReference type="NCBI Taxonomy" id="181874"/>
    <lineage>
        <taxon>Eukaryota</taxon>
        <taxon>Fungi</taxon>
        <taxon>Dikarya</taxon>
        <taxon>Basidiomycota</taxon>
        <taxon>Agaricomycotina</taxon>
        <taxon>Agaricomycetes</taxon>
        <taxon>Agaricomycetidae</taxon>
        <taxon>Agaricales</taxon>
        <taxon>Agaricineae</taxon>
        <taxon>Galeropsidaceae</taxon>
        <taxon>Panaeolus</taxon>
    </lineage>
</organism>
<gene>
    <name evidence="5" type="ORF">CVT24_000765</name>
</gene>
<keyword evidence="2" id="KW-0136">Cellulose degradation</keyword>
<keyword evidence="6" id="KW-1185">Reference proteome</keyword>
<proteinExistence type="predicted"/>
<dbReference type="GO" id="GO:0030248">
    <property type="term" value="F:cellulose binding"/>
    <property type="evidence" value="ECO:0007669"/>
    <property type="project" value="UniProtKB-UniRule"/>
</dbReference>
<reference evidence="5 6" key="1">
    <citation type="journal article" date="2018" name="Evol. Lett.">
        <title>Horizontal gene cluster transfer increased hallucinogenic mushroom diversity.</title>
        <authorList>
            <person name="Reynolds H.T."/>
            <person name="Vijayakumar V."/>
            <person name="Gluck-Thaler E."/>
            <person name="Korotkin H.B."/>
            <person name="Matheny P.B."/>
            <person name="Slot J.C."/>
        </authorList>
    </citation>
    <scope>NUCLEOTIDE SEQUENCE [LARGE SCALE GENOMIC DNA]</scope>
    <source>
        <strain evidence="5 6">2629</strain>
    </source>
</reference>
<keyword evidence="2" id="KW-0964">Secreted</keyword>
<evidence type="ECO:0000256" key="1">
    <source>
        <dbReference type="ARBA" id="ARBA00023157"/>
    </source>
</evidence>
<dbReference type="Pfam" id="PF03443">
    <property type="entry name" value="AA9"/>
    <property type="match status" value="1"/>
</dbReference>
<keyword evidence="3" id="KW-0732">Signal</keyword>
<dbReference type="InterPro" id="IPR005103">
    <property type="entry name" value="AA9_LPMO"/>
</dbReference>
<evidence type="ECO:0000313" key="6">
    <source>
        <dbReference type="Proteomes" id="UP000284842"/>
    </source>
</evidence>
<comment type="caution">
    <text evidence="5">The sequence shown here is derived from an EMBL/GenBank/DDBJ whole genome shotgun (WGS) entry which is preliminary data.</text>
</comment>
<dbReference type="AlphaFoldDB" id="A0A409YZ61"/>
<comment type="domain">
    <text evidence="2">Has a modular structure: an endo-beta-1,4-glucanase catalytic module at the N-terminus, a linker rich in serines and threonines, and a C-terminal carbohydrate-binding module (CBM).</text>
</comment>
<dbReference type="InterPro" id="IPR049892">
    <property type="entry name" value="AA9"/>
</dbReference>
<dbReference type="EC" id="1.14.99.56" evidence="2"/>
<protein>
    <recommendedName>
        <fullName evidence="2">AA9 family lytic polysaccharide monooxygenase</fullName>
        <ecNumber evidence="2">1.14.99.56</ecNumber>
    </recommendedName>
    <alternativeName>
        <fullName evidence="2">Endo-beta-1,4-glucanase</fullName>
    </alternativeName>
    <alternativeName>
        <fullName evidence="2">Glycosyl hydrolase 61 family protein</fullName>
    </alternativeName>
</protein>
<comment type="catalytic activity">
    <reaction evidence="2">
        <text>[(1-&gt;4)-beta-D-glucosyl]n+m + reduced acceptor + O2 = 4-dehydro-beta-D-glucosyl-[(1-&gt;4)-beta-D-glucosyl]n-1 + [(1-&gt;4)-beta-D-glucosyl]m + acceptor + H2O.</text>
        <dbReference type="EC" id="1.14.99.56"/>
    </reaction>
</comment>
<comment type="subcellular location">
    <subcellularLocation>
        <location evidence="2">Secreted</location>
    </subcellularLocation>
</comment>
<evidence type="ECO:0000313" key="5">
    <source>
        <dbReference type="EMBL" id="PPR08306.1"/>
    </source>
</evidence>
<dbReference type="PANTHER" id="PTHR33353">
    <property type="entry name" value="PUTATIVE (AFU_ORTHOLOGUE AFUA_1G12560)-RELATED"/>
    <property type="match status" value="1"/>
</dbReference>
<keyword evidence="2" id="KW-0119">Carbohydrate metabolism</keyword>
<feature type="domain" description="Auxiliary Activity family 9 catalytic" evidence="4">
    <location>
        <begin position="147"/>
        <end position="273"/>
    </location>
</feature>
<evidence type="ECO:0000256" key="2">
    <source>
        <dbReference type="RuleBase" id="RU368122"/>
    </source>
</evidence>
<dbReference type="GO" id="GO:0008810">
    <property type="term" value="F:cellulase activity"/>
    <property type="evidence" value="ECO:0007669"/>
    <property type="project" value="UniProtKB-UniRule"/>
</dbReference>
<dbReference type="GO" id="GO:0005576">
    <property type="term" value="C:extracellular region"/>
    <property type="evidence" value="ECO:0007669"/>
    <property type="project" value="UniProtKB-SubCell"/>
</dbReference>
<feature type="chain" id="PRO_5019500827" description="AA9 family lytic polysaccharide monooxygenase" evidence="3">
    <location>
        <begin position="18"/>
        <end position="294"/>
    </location>
</feature>
<dbReference type="OrthoDB" id="2525337at2759"/>
<dbReference type="GO" id="GO:0030245">
    <property type="term" value="P:cellulose catabolic process"/>
    <property type="evidence" value="ECO:0007669"/>
    <property type="project" value="UniProtKB-UniRule"/>
</dbReference>
<evidence type="ECO:0000256" key="3">
    <source>
        <dbReference type="SAM" id="SignalP"/>
    </source>
</evidence>
<dbReference type="PANTHER" id="PTHR33353:SF13">
    <property type="entry name" value="ENDOGLUCANASE II"/>
    <property type="match status" value="1"/>
</dbReference>
<keyword evidence="2" id="KW-0624">Polysaccharide degradation</keyword>
<dbReference type="EMBL" id="NHTK01000017">
    <property type="protein sequence ID" value="PPR08306.1"/>
    <property type="molecule type" value="Genomic_DNA"/>
</dbReference>
<dbReference type="STRING" id="181874.A0A409YZ61"/>
<keyword evidence="1 2" id="KW-1015">Disulfide bond</keyword>
<dbReference type="Gene3D" id="2.70.50.70">
    <property type="match status" value="2"/>
</dbReference>
<dbReference type="CDD" id="cd21175">
    <property type="entry name" value="LPMO_AA9"/>
    <property type="match status" value="1"/>
</dbReference>